<gene>
    <name evidence="1" type="primary">ORF126449</name>
</gene>
<proteinExistence type="predicted"/>
<reference evidence="1" key="1">
    <citation type="submission" date="2014-12" db="EMBL/GenBank/DDBJ databases">
        <title>Insight into the proteome of Arion vulgaris.</title>
        <authorList>
            <person name="Aradska J."/>
            <person name="Bulat T."/>
            <person name="Smidak R."/>
            <person name="Sarate P."/>
            <person name="Gangsoo J."/>
            <person name="Sialana F."/>
            <person name="Bilban M."/>
            <person name="Lubec G."/>
        </authorList>
    </citation>
    <scope>NUCLEOTIDE SEQUENCE</scope>
    <source>
        <tissue evidence="1">Skin</tissue>
    </source>
</reference>
<protein>
    <submittedName>
        <fullName evidence="1">Uncharacterized protein</fullName>
    </submittedName>
</protein>
<feature type="non-terminal residue" evidence="1">
    <location>
        <position position="1"/>
    </location>
</feature>
<name>A0A0B7ALP6_9EUPU</name>
<organism evidence="1">
    <name type="scientific">Arion vulgaris</name>
    <dbReference type="NCBI Taxonomy" id="1028688"/>
    <lineage>
        <taxon>Eukaryota</taxon>
        <taxon>Metazoa</taxon>
        <taxon>Spiralia</taxon>
        <taxon>Lophotrochozoa</taxon>
        <taxon>Mollusca</taxon>
        <taxon>Gastropoda</taxon>
        <taxon>Heterobranchia</taxon>
        <taxon>Euthyneura</taxon>
        <taxon>Panpulmonata</taxon>
        <taxon>Eupulmonata</taxon>
        <taxon>Stylommatophora</taxon>
        <taxon>Helicina</taxon>
        <taxon>Arionoidea</taxon>
        <taxon>Arionidae</taxon>
        <taxon>Arion</taxon>
    </lineage>
</organism>
<evidence type="ECO:0000313" key="1">
    <source>
        <dbReference type="EMBL" id="CEK81512.1"/>
    </source>
</evidence>
<sequence length="95" mass="10571">RIAAQIFLCKKETRAHMVTHGSGMMMVLSIKTISNLLCFSSTEQYLTDVQKSPIILSKSDIHKLSLSCYIIYRGFQSPEAHADLLSCACGGYLQQ</sequence>
<accession>A0A0B7ALP6</accession>
<dbReference type="EMBL" id="HACG01034647">
    <property type="protein sequence ID" value="CEK81512.1"/>
    <property type="molecule type" value="Transcribed_RNA"/>
</dbReference>
<dbReference type="AlphaFoldDB" id="A0A0B7ALP6"/>